<dbReference type="InterPro" id="IPR043502">
    <property type="entry name" value="DNA/RNA_pol_sf"/>
</dbReference>
<dbReference type="EMBL" id="BK013136">
    <property type="protein sequence ID" value="DAD49837.1"/>
    <property type="molecule type" value="Genomic_RNA"/>
</dbReference>
<dbReference type="EC" id="2.7.7.48" evidence="4"/>
<proteinExistence type="predicted"/>
<accession>A0A7S4WQR6</accession>
<protein>
    <submittedName>
        <fullName evidence="4">RNA-dependent RNA polymerase</fullName>
        <ecNumber evidence="4">2.7.7.48</ecNumber>
    </submittedName>
</protein>
<keyword evidence="3 4" id="KW-0548">Nucleotidyltransferase</keyword>
<evidence type="ECO:0000313" key="4">
    <source>
        <dbReference type="EMBL" id="DAD49837.1"/>
    </source>
</evidence>
<evidence type="ECO:0000256" key="2">
    <source>
        <dbReference type="ARBA" id="ARBA00022679"/>
    </source>
</evidence>
<keyword evidence="2 4" id="KW-0808">Transferase</keyword>
<dbReference type="Pfam" id="PF05919">
    <property type="entry name" value="Mitovir_RNA_pol"/>
    <property type="match status" value="2"/>
</dbReference>
<reference evidence="4" key="1">
    <citation type="journal article" date="2020" name="Viruses">
        <title>Characterization of a Novel Mitovirus of the Sand Fly Lutzomyia longipalpis Using Genomic and Virus Host Interaction Signatures.</title>
        <authorList>
            <person name="Fonseca P."/>
            <person name="Ferreira F."/>
            <person name="da Silva F."/>
            <person name="Oliveira L.S."/>
            <person name="Marques J.T."/>
            <person name="Goes-Neto A."/>
            <person name="Aguiar E."/>
            <person name="Gruber A."/>
        </authorList>
    </citation>
    <scope>NUCLEOTIDE SEQUENCE</scope>
</reference>
<name>A0A7S4WQR6_9VIRU</name>
<dbReference type="SUPFAM" id="SSF56672">
    <property type="entry name" value="DNA/RNA polymerases"/>
    <property type="match status" value="1"/>
</dbReference>
<dbReference type="PANTHER" id="PTHR34456">
    <property type="entry name" value="MITOVIRUS RNA-DEPENDENT RNA POLYMERASE"/>
    <property type="match status" value="1"/>
</dbReference>
<sequence>MEAVSVVSLTYKFLYKLEIQAGTRRVLNRLYHVQKESLRKQQPEMIVARFKEDINFIKLYFLTGEKVKIDQSVWWRKVNDGFPSYLYPLSLYEIPDYDKMIILTQLRVYKKFNTPVPLNLVSVVKVISFTNIYHIIKNGNIILKIYDLKLVQSVADLKNIGISIKSLGEIYTPGLQTGSVYSASGPNGSSLVSKIVDLLVLGKHPYFIKILRNYSKNWNKVSIPFCFNPIGSITDPIGLSNYLGIPNIVKKFKDRSTFSSSVQEAYLGKLSYFGDGAGKVRIIAIGNLVIQITLFPLHQLIIKYLKSLKTLDATYNQEIIFDIFKKYRDESMESFCKTNNLPNPLPLDFDFETYIDNNDIIYTNFKAPYSLDLSNATDRIPLGIQFFVLWGFTKRFSVALWWFLIISTLVFKLKLPSGKTIDVKYSTGQGMGLYSSWSILALTHHLLVKLRAFKIGQPDFTDYLILGDDIVIFREEVAFSYIQVITDLGVDISIHKTVKPELGWGSEFASKLVYENNQGLVTNIRPLPTGTLIEGGISSFFNLMRCILSYDLHIHGEPYQFASLLGDIPGKLKKFNKHSDTLSSIWAITHLYQNWYSEKWSQSGSIVLPPNGVILDSVTQYLLENYQIPLSVFMDIEKNYKTNLTIQINKIRKKIIKYSLDYSYLIDIILGTLNKNPEVRENLRPWTEVFLFLQSPWYSVQRILEETTISHLVSTNQVRELSIIIRFLSESNDDTYLLSETTLRNYLNVLSLRWGPGGYLQQKVKSNDPLIKRVSKSKSRIVLKDILVFKSTIKLFSNKRWVKS</sequence>
<evidence type="ECO:0000256" key="3">
    <source>
        <dbReference type="ARBA" id="ARBA00022695"/>
    </source>
</evidence>
<evidence type="ECO:0000256" key="1">
    <source>
        <dbReference type="ARBA" id="ARBA00022484"/>
    </source>
</evidence>
<organism evidence="4">
    <name type="scientific">Lutzomyia longipalpis mitovirus 1</name>
    <dbReference type="NCBI Taxonomy" id="2748256"/>
    <lineage>
        <taxon>Viruses</taxon>
        <taxon>Riboviria</taxon>
        <taxon>Orthornavirae</taxon>
        <taxon>Lenarviricota</taxon>
        <taxon>Howeltoviricetes</taxon>
        <taxon>Cryppavirales</taxon>
        <taxon>Mitoviridae</taxon>
        <taxon>Mitovirus</taxon>
    </lineage>
</organism>
<dbReference type="InterPro" id="IPR008686">
    <property type="entry name" value="RNA_pol_mitovir"/>
</dbReference>
<dbReference type="GO" id="GO:0003968">
    <property type="term" value="F:RNA-directed RNA polymerase activity"/>
    <property type="evidence" value="ECO:0007669"/>
    <property type="project" value="UniProtKB-KW"/>
</dbReference>
<dbReference type="PANTHER" id="PTHR34456:SF13">
    <property type="entry name" value="REVERSE TRANSCRIPTASE DOMAIN-CONTAINING PROTEIN"/>
    <property type="match status" value="1"/>
</dbReference>
<keyword evidence="1 4" id="KW-0696">RNA-directed RNA polymerase</keyword>